<dbReference type="InterPro" id="IPR001356">
    <property type="entry name" value="HD"/>
</dbReference>
<accession>O96715</accession>
<keyword evidence="3" id="KW-0217">Developmental protein</keyword>
<dbReference type="Pfam" id="PF00046">
    <property type="entry name" value="Homeodomain"/>
    <property type="match status" value="1"/>
</dbReference>
<dbReference type="PRINTS" id="PR00031">
    <property type="entry name" value="HTHREPRESSR"/>
</dbReference>
<dbReference type="InterPro" id="IPR000047">
    <property type="entry name" value="HTH_motif"/>
</dbReference>
<protein>
    <submittedName>
        <fullName evidence="11">Caudal protein</fullName>
    </submittedName>
</protein>
<dbReference type="SUPFAM" id="SSF46689">
    <property type="entry name" value="Homeodomain-like"/>
    <property type="match status" value="1"/>
</dbReference>
<dbReference type="EMBL" id="AJ005422">
    <property type="protein sequence ID" value="CAA06528.1"/>
    <property type="molecule type" value="mRNA"/>
</dbReference>
<comment type="similarity">
    <text evidence="2">Belongs to the Caudal homeobox family.</text>
</comment>
<evidence type="ECO:0000256" key="3">
    <source>
        <dbReference type="ARBA" id="ARBA00022473"/>
    </source>
</evidence>
<feature type="DNA-binding region" description="Homeobox" evidence="7">
    <location>
        <begin position="156"/>
        <end position="216"/>
    </location>
</feature>
<dbReference type="InterPro" id="IPR020479">
    <property type="entry name" value="HD_metazoa"/>
</dbReference>
<dbReference type="InterPro" id="IPR009057">
    <property type="entry name" value="Homeodomain-like_sf"/>
</dbReference>
<dbReference type="Gene3D" id="1.10.10.60">
    <property type="entry name" value="Homeodomain-like"/>
    <property type="match status" value="1"/>
</dbReference>
<reference evidence="11" key="2">
    <citation type="submission" date="1998-04" db="EMBL/GenBank/DDBJ databases">
        <title>A caudal homologue in the short germ band beetle Tribolium shows similarities to both, the Drosophila and the vertebrate caudal expression patterns.</title>
        <authorList>
            <person name="Schulz C."/>
            <person name="Schroeder R."/>
            <person name="Hausdorf B."/>
            <person name="Wolff C."/>
            <person name="Tautz D."/>
        </authorList>
    </citation>
    <scope>NUCLEOTIDE SEQUENCE</scope>
</reference>
<name>O96715_TRICA</name>
<keyword evidence="5 7" id="KW-0371">Homeobox</keyword>
<dbReference type="GO" id="GO:0000981">
    <property type="term" value="F:DNA-binding transcription factor activity, RNA polymerase II-specific"/>
    <property type="evidence" value="ECO:0007669"/>
    <property type="project" value="InterPro"/>
</dbReference>
<dbReference type="AlphaFoldDB" id="O96715"/>
<dbReference type="PRINTS" id="PR00024">
    <property type="entry name" value="HOMEOBOX"/>
</dbReference>
<dbReference type="HOGENOM" id="CLU_1152815_0_0_1"/>
<evidence type="ECO:0000256" key="9">
    <source>
        <dbReference type="SAM" id="MobiDB-lite"/>
    </source>
</evidence>
<dbReference type="GO" id="GO:0005634">
    <property type="term" value="C:nucleus"/>
    <property type="evidence" value="ECO:0007669"/>
    <property type="project" value="UniProtKB-SubCell"/>
</dbReference>
<feature type="region of interest" description="Disordered" evidence="9">
    <location>
        <begin position="83"/>
        <end position="123"/>
    </location>
</feature>
<evidence type="ECO:0000256" key="5">
    <source>
        <dbReference type="ARBA" id="ARBA00023155"/>
    </source>
</evidence>
<evidence type="ECO:0000259" key="10">
    <source>
        <dbReference type="PROSITE" id="PS50071"/>
    </source>
</evidence>
<feature type="domain" description="Homeobox" evidence="10">
    <location>
        <begin position="154"/>
        <end position="215"/>
    </location>
</feature>
<dbReference type="PANTHER" id="PTHR24332">
    <property type="entry name" value="HOMEOBOX PROTEIN CDX"/>
    <property type="match status" value="1"/>
</dbReference>
<evidence type="ECO:0000256" key="8">
    <source>
        <dbReference type="RuleBase" id="RU000682"/>
    </source>
</evidence>
<dbReference type="InterPro" id="IPR017970">
    <property type="entry name" value="Homeobox_CS"/>
</dbReference>
<evidence type="ECO:0000256" key="2">
    <source>
        <dbReference type="ARBA" id="ARBA00010341"/>
    </source>
</evidence>
<dbReference type="SMART" id="SM00389">
    <property type="entry name" value="HOX"/>
    <property type="match status" value="1"/>
</dbReference>
<proteinExistence type="evidence at transcript level"/>
<dbReference type="PROSITE" id="PS00027">
    <property type="entry name" value="HOMEOBOX_1"/>
    <property type="match status" value="1"/>
</dbReference>
<evidence type="ECO:0000256" key="7">
    <source>
        <dbReference type="PROSITE-ProRule" id="PRU00108"/>
    </source>
</evidence>
<sequence length="287" mass="32659">MVSYYNSTNMYRHQQAVAAPANAPMHSWYAGYHQGAQMGPEQQMWEPQMWHHHSHMPPHSVFAANNAEFPEFVHSGMVHNDGTQLMPSPTVSGSEMSSPGAGSGNLSPQIQTQVARPPPARSPYEWIKKTSYQSQPNPEPADFADAPDAIGKTRTKDKYRVVYTDLQRIELEKEFTFVSKYITIKRKSELAENLGLSERQIKIWFQNRRAKERKQNKKRIEEKSQIDNLFHNGFMQEQSTHHQGQLVVGLPAPTSSIMMHHLVNPQSLNHQEVKAECSDLDSVDNIV</sequence>
<dbReference type="InterPro" id="IPR047152">
    <property type="entry name" value="Caudal_homeobox"/>
</dbReference>
<evidence type="ECO:0000256" key="4">
    <source>
        <dbReference type="ARBA" id="ARBA00023125"/>
    </source>
</evidence>
<dbReference type="FunFam" id="1.10.10.60:FF:000574">
    <property type="entry name" value="Homeobox protein CHOX-CAD2"/>
    <property type="match status" value="1"/>
</dbReference>
<evidence type="ECO:0000256" key="1">
    <source>
        <dbReference type="ARBA" id="ARBA00004123"/>
    </source>
</evidence>
<evidence type="ECO:0000313" key="11">
    <source>
        <dbReference type="EMBL" id="CAA06528.1"/>
    </source>
</evidence>
<feature type="compositionally biased region" description="Polar residues" evidence="9">
    <location>
        <begin position="104"/>
        <end position="114"/>
    </location>
</feature>
<evidence type="ECO:0000256" key="6">
    <source>
        <dbReference type="ARBA" id="ARBA00023242"/>
    </source>
</evidence>
<keyword evidence="6 7" id="KW-0539">Nucleus</keyword>
<keyword evidence="4 7" id="KW-0238">DNA-binding</keyword>
<dbReference type="CDD" id="cd00086">
    <property type="entry name" value="homeodomain"/>
    <property type="match status" value="1"/>
</dbReference>
<dbReference type="PROSITE" id="PS50071">
    <property type="entry name" value="HOMEOBOX_2"/>
    <property type="match status" value="1"/>
</dbReference>
<reference evidence="11" key="1">
    <citation type="journal article" date="1998" name="Dev. Genes Evol.">
        <title>A caudal homologue in the short germ band beetle Tribolium shows similarities to both, the Drosophila and the vertebrate caudal expression patterns.</title>
        <authorList>
            <person name="Schulz C."/>
            <person name="Schroder R."/>
            <person name="Hausdorf B."/>
            <person name="Wolff C."/>
            <person name="Tautz D."/>
        </authorList>
    </citation>
    <scope>NUCLEOTIDE SEQUENCE</scope>
</reference>
<feature type="compositionally biased region" description="Polar residues" evidence="9">
    <location>
        <begin position="83"/>
        <end position="97"/>
    </location>
</feature>
<organism evidence="11">
    <name type="scientific">Tribolium castaneum</name>
    <name type="common">Red flour beetle</name>
    <dbReference type="NCBI Taxonomy" id="7070"/>
    <lineage>
        <taxon>Eukaryota</taxon>
        <taxon>Metazoa</taxon>
        <taxon>Ecdysozoa</taxon>
        <taxon>Arthropoda</taxon>
        <taxon>Hexapoda</taxon>
        <taxon>Insecta</taxon>
        <taxon>Pterygota</taxon>
        <taxon>Neoptera</taxon>
        <taxon>Endopterygota</taxon>
        <taxon>Coleoptera</taxon>
        <taxon>Polyphaga</taxon>
        <taxon>Cucujiformia</taxon>
        <taxon>Tenebrionidae</taxon>
        <taxon>Tenebrionidae incertae sedis</taxon>
        <taxon>Tribolium</taxon>
    </lineage>
</organism>
<comment type="subcellular location">
    <subcellularLocation>
        <location evidence="1 7 8">Nucleus</location>
    </subcellularLocation>
</comment>
<dbReference type="GO" id="GO:0003677">
    <property type="term" value="F:DNA binding"/>
    <property type="evidence" value="ECO:0007669"/>
    <property type="project" value="UniProtKB-UniRule"/>
</dbReference>
<dbReference type="PANTHER" id="PTHR24332:SF9">
    <property type="entry name" value="HOMEOTIC PROTEIN CAUDAL"/>
    <property type="match status" value="1"/>
</dbReference>